<name>A0A9N9DJL4_FUNMO</name>
<evidence type="ECO:0000313" key="1">
    <source>
        <dbReference type="EMBL" id="CAG8637703.1"/>
    </source>
</evidence>
<organism evidence="1 2">
    <name type="scientific">Funneliformis mosseae</name>
    <name type="common">Endomycorrhizal fungus</name>
    <name type="synonym">Glomus mosseae</name>
    <dbReference type="NCBI Taxonomy" id="27381"/>
    <lineage>
        <taxon>Eukaryota</taxon>
        <taxon>Fungi</taxon>
        <taxon>Fungi incertae sedis</taxon>
        <taxon>Mucoromycota</taxon>
        <taxon>Glomeromycotina</taxon>
        <taxon>Glomeromycetes</taxon>
        <taxon>Glomerales</taxon>
        <taxon>Glomeraceae</taxon>
        <taxon>Funneliformis</taxon>
    </lineage>
</organism>
<comment type="caution">
    <text evidence="1">The sequence shown here is derived from an EMBL/GenBank/DDBJ whole genome shotgun (WGS) entry which is preliminary data.</text>
</comment>
<evidence type="ECO:0000313" key="2">
    <source>
        <dbReference type="Proteomes" id="UP000789375"/>
    </source>
</evidence>
<feature type="non-terminal residue" evidence="1">
    <location>
        <position position="54"/>
    </location>
</feature>
<dbReference type="Proteomes" id="UP000789375">
    <property type="component" value="Unassembled WGS sequence"/>
</dbReference>
<sequence length="54" mass="6622">DEKCWGNVIHDDDYFVMKAFQTFFSFYNYRQQKGLKEFNPFGKENGLSFTKIWR</sequence>
<gene>
    <name evidence="1" type="ORF">FMOSSE_LOCUS10822</name>
</gene>
<proteinExistence type="predicted"/>
<protein>
    <submittedName>
        <fullName evidence="1">15146_t:CDS:1</fullName>
    </submittedName>
</protein>
<accession>A0A9N9DJL4</accession>
<keyword evidence="2" id="KW-1185">Reference proteome</keyword>
<dbReference type="EMBL" id="CAJVPP010003811">
    <property type="protein sequence ID" value="CAG8637703.1"/>
    <property type="molecule type" value="Genomic_DNA"/>
</dbReference>
<dbReference type="AlphaFoldDB" id="A0A9N9DJL4"/>
<reference evidence="1" key="1">
    <citation type="submission" date="2021-06" db="EMBL/GenBank/DDBJ databases">
        <authorList>
            <person name="Kallberg Y."/>
            <person name="Tangrot J."/>
            <person name="Rosling A."/>
        </authorList>
    </citation>
    <scope>NUCLEOTIDE SEQUENCE</scope>
    <source>
        <strain evidence="1">87-6 pot B 2015</strain>
    </source>
</reference>